<dbReference type="Pfam" id="PF00173">
    <property type="entry name" value="Cyt-b5"/>
    <property type="match status" value="1"/>
</dbReference>
<evidence type="ECO:0000259" key="6">
    <source>
        <dbReference type="PROSITE" id="PS50255"/>
    </source>
</evidence>
<dbReference type="InterPro" id="IPR036400">
    <property type="entry name" value="Cyt_B5-like_heme/steroid_sf"/>
</dbReference>
<keyword evidence="5" id="KW-0472">Membrane</keyword>
<dbReference type="Proteomes" id="UP000701853">
    <property type="component" value="Chromosome 4"/>
</dbReference>
<keyword evidence="8" id="KW-1185">Reference proteome</keyword>
<name>A0A8J6D6K1_9ROSI</name>
<dbReference type="InterPro" id="IPR025846">
    <property type="entry name" value="TBL_N"/>
</dbReference>
<reference evidence="7 8" key="1">
    <citation type="journal article" date="2021" name="bioRxiv">
        <title>The Gossypium anomalum genome as a resource for cotton improvement and evolutionary analysis of hybrid incompatibility.</title>
        <authorList>
            <person name="Grover C.E."/>
            <person name="Yuan D."/>
            <person name="Arick M.A."/>
            <person name="Miller E.R."/>
            <person name="Hu G."/>
            <person name="Peterson D.G."/>
            <person name="Wendel J.F."/>
            <person name="Udall J.A."/>
        </authorList>
    </citation>
    <scope>NUCLEOTIDE SEQUENCE [LARGE SCALE GENOMIC DNA]</scope>
    <source>
        <strain evidence="7">JFW-Udall</strain>
        <tissue evidence="7">Leaf</tissue>
    </source>
</reference>
<dbReference type="GO" id="GO:0046872">
    <property type="term" value="F:metal ion binding"/>
    <property type="evidence" value="ECO:0007669"/>
    <property type="project" value="UniProtKB-KW"/>
</dbReference>
<evidence type="ECO:0000313" key="7">
    <source>
        <dbReference type="EMBL" id="KAG8496926.1"/>
    </source>
</evidence>
<feature type="domain" description="Cytochrome b5 heme-binding" evidence="6">
    <location>
        <begin position="5"/>
        <end position="50"/>
    </location>
</feature>
<keyword evidence="1" id="KW-0349">Heme</keyword>
<evidence type="ECO:0000256" key="2">
    <source>
        <dbReference type="ARBA" id="ARBA00022723"/>
    </source>
</evidence>
<dbReference type="PANTHER" id="PTHR19359:SF135">
    <property type="entry name" value="CYTOCHROME B5 ISOFORM E"/>
    <property type="match status" value="1"/>
</dbReference>
<keyword evidence="5" id="KW-1133">Transmembrane helix</keyword>
<dbReference type="GO" id="GO:0020037">
    <property type="term" value="F:heme binding"/>
    <property type="evidence" value="ECO:0007669"/>
    <property type="project" value="TreeGrafter"/>
</dbReference>
<dbReference type="OrthoDB" id="1931533at2759"/>
<comment type="similarity">
    <text evidence="4">Belongs to the cytochrome b5 family.</text>
</comment>
<comment type="caution">
    <text evidence="7">The sequence shown here is derived from an EMBL/GenBank/DDBJ whole genome shotgun (WGS) entry which is preliminary data.</text>
</comment>
<dbReference type="PROSITE" id="PS50255">
    <property type="entry name" value="CYTOCHROME_B5_2"/>
    <property type="match status" value="1"/>
</dbReference>
<proteinExistence type="inferred from homology"/>
<gene>
    <name evidence="7" type="ORF">CXB51_008153</name>
</gene>
<dbReference type="Gene3D" id="3.10.120.10">
    <property type="entry name" value="Cytochrome b5-like heme/steroid binding domain"/>
    <property type="match status" value="1"/>
</dbReference>
<dbReference type="AlphaFoldDB" id="A0A8J6D6K1"/>
<dbReference type="SUPFAM" id="SSF55856">
    <property type="entry name" value="Cytochrome b5-like heme/steroid binding domain"/>
    <property type="match status" value="1"/>
</dbReference>
<protein>
    <recommendedName>
        <fullName evidence="6">Cytochrome b5 heme-binding domain-containing protein</fullName>
    </recommendedName>
</protein>
<dbReference type="InterPro" id="IPR050668">
    <property type="entry name" value="Cytochrome_b5"/>
</dbReference>
<evidence type="ECO:0000256" key="4">
    <source>
        <dbReference type="ARBA" id="ARBA00038168"/>
    </source>
</evidence>
<evidence type="ECO:0000256" key="5">
    <source>
        <dbReference type="SAM" id="Phobius"/>
    </source>
</evidence>
<dbReference type="InterPro" id="IPR001199">
    <property type="entry name" value="Cyt_B5-like_heme/steroid-bd"/>
</dbReference>
<dbReference type="Pfam" id="PF14416">
    <property type="entry name" value="PMR5N"/>
    <property type="match status" value="1"/>
</dbReference>
<evidence type="ECO:0000313" key="8">
    <source>
        <dbReference type="Proteomes" id="UP000701853"/>
    </source>
</evidence>
<dbReference type="PANTHER" id="PTHR19359">
    <property type="entry name" value="CYTOCHROME B5"/>
    <property type="match status" value="1"/>
</dbReference>
<dbReference type="EMBL" id="JAHUZN010000004">
    <property type="protein sequence ID" value="KAG8496926.1"/>
    <property type="molecule type" value="Genomic_DNA"/>
</dbReference>
<keyword evidence="2" id="KW-0479">Metal-binding</keyword>
<organism evidence="7 8">
    <name type="scientific">Gossypium anomalum</name>
    <dbReference type="NCBI Taxonomy" id="47600"/>
    <lineage>
        <taxon>Eukaryota</taxon>
        <taxon>Viridiplantae</taxon>
        <taxon>Streptophyta</taxon>
        <taxon>Embryophyta</taxon>
        <taxon>Tracheophyta</taxon>
        <taxon>Spermatophyta</taxon>
        <taxon>Magnoliopsida</taxon>
        <taxon>eudicotyledons</taxon>
        <taxon>Gunneridae</taxon>
        <taxon>Pentapetalae</taxon>
        <taxon>rosids</taxon>
        <taxon>malvids</taxon>
        <taxon>Malvales</taxon>
        <taxon>Malvaceae</taxon>
        <taxon>Malvoideae</taxon>
        <taxon>Gossypium</taxon>
    </lineage>
</organism>
<evidence type="ECO:0000256" key="3">
    <source>
        <dbReference type="ARBA" id="ARBA00023004"/>
    </source>
</evidence>
<accession>A0A8J6D6K1</accession>
<sequence>MASDPKVHTFEELANHNKTKDCWLIISGKVYDVTPFMDDHPEGDEVLLSATEPYVAIVPSFAYAFMAALLGFLGYYHCLAAVLLSLAIVLVHGDIHSSFNIGYEVKRNEVKSCDFFQGSWVFDDSFNPLYDSSSCPFVGGSFDCRKNGRPDRNYLKYRWQPNDCAVPRVAYYYTGVYLLRGKNQCVSSGNQTMFMFLKWSGTAGLIFQHAGACDEKGNPIIKDFYGSPLAASGKPYDDMLVAKFECVYTGSGDQGSSMALVKRVAAGLLHSACIDGIAETGSLFVFGDKMVANLDLGRPRMQQCHP</sequence>
<feature type="transmembrane region" description="Helical" evidence="5">
    <location>
        <begin position="61"/>
        <end position="91"/>
    </location>
</feature>
<keyword evidence="5" id="KW-0812">Transmembrane</keyword>
<dbReference type="SMART" id="SM01117">
    <property type="entry name" value="Cyt-b5"/>
    <property type="match status" value="1"/>
</dbReference>
<dbReference type="GO" id="GO:0016020">
    <property type="term" value="C:membrane"/>
    <property type="evidence" value="ECO:0007669"/>
    <property type="project" value="TreeGrafter"/>
</dbReference>
<keyword evidence="3" id="KW-0408">Iron</keyword>
<evidence type="ECO:0000256" key="1">
    <source>
        <dbReference type="ARBA" id="ARBA00022617"/>
    </source>
</evidence>